<dbReference type="Pfam" id="PF03797">
    <property type="entry name" value="Autotransporter"/>
    <property type="match status" value="1"/>
</dbReference>
<dbReference type="Gene3D" id="2.40.128.130">
    <property type="entry name" value="Autotransporter beta-domain"/>
    <property type="match status" value="1"/>
</dbReference>
<feature type="signal peptide" evidence="2">
    <location>
        <begin position="1"/>
        <end position="29"/>
    </location>
</feature>
<dbReference type="PATRIC" id="fig|291169.3.peg.2681"/>
<reference evidence="4 5" key="1">
    <citation type="submission" date="2016-07" db="EMBL/GenBank/DDBJ databases">
        <title>Draft Genome Sequence of Methylophaga muralis Bur 1.</title>
        <authorList>
            <person name="Vasilenko O.V."/>
            <person name="Doronina N.V."/>
            <person name="Shmareva M.N."/>
            <person name="Tarlachkov S.V."/>
            <person name="Mustakhimov I."/>
            <person name="Trotsenko Y.A."/>
        </authorList>
    </citation>
    <scope>NUCLEOTIDE SEQUENCE [LARGE SCALE GENOMIC DNA]</scope>
    <source>
        <strain evidence="4 5">Bur 1</strain>
    </source>
</reference>
<dbReference type="NCBIfam" id="TIGR01414">
    <property type="entry name" value="autotrans_barl"/>
    <property type="match status" value="1"/>
</dbReference>
<proteinExistence type="predicted"/>
<organism evidence="4 5">
    <name type="scientific">Methylophaga muralis</name>
    <dbReference type="NCBI Taxonomy" id="291169"/>
    <lineage>
        <taxon>Bacteria</taxon>
        <taxon>Pseudomonadati</taxon>
        <taxon>Pseudomonadota</taxon>
        <taxon>Gammaproteobacteria</taxon>
        <taxon>Thiotrichales</taxon>
        <taxon>Piscirickettsiaceae</taxon>
        <taxon>Methylophaga</taxon>
    </lineage>
</organism>
<dbReference type="AlphaFoldDB" id="A0A1E3GNI1"/>
<feature type="chain" id="PRO_5009128520" evidence="2">
    <location>
        <begin position="30"/>
        <end position="604"/>
    </location>
</feature>
<evidence type="ECO:0000256" key="1">
    <source>
        <dbReference type="SAM" id="MobiDB-lite"/>
    </source>
</evidence>
<dbReference type="RefSeq" id="WP_069297013.1">
    <property type="nucleotide sequence ID" value="NZ_MCRI01000053.1"/>
</dbReference>
<evidence type="ECO:0000313" key="5">
    <source>
        <dbReference type="Proteomes" id="UP000094379"/>
    </source>
</evidence>
<feature type="region of interest" description="Disordered" evidence="1">
    <location>
        <begin position="129"/>
        <end position="155"/>
    </location>
</feature>
<feature type="compositionally biased region" description="Low complexity" evidence="1">
    <location>
        <begin position="143"/>
        <end position="155"/>
    </location>
</feature>
<dbReference type="EMBL" id="MCRI01000053">
    <property type="protein sequence ID" value="ODN65567.1"/>
    <property type="molecule type" value="Genomic_DNA"/>
</dbReference>
<comment type="caution">
    <text evidence="4">The sequence shown here is derived from an EMBL/GenBank/DDBJ whole genome shotgun (WGS) entry which is preliminary data.</text>
</comment>
<keyword evidence="5" id="KW-1185">Reference proteome</keyword>
<dbReference type="Proteomes" id="UP000094379">
    <property type="component" value="Unassembled WGS sequence"/>
</dbReference>
<protein>
    <submittedName>
        <fullName evidence="4">Autotransporter beta-domain protein</fullName>
    </submittedName>
</protein>
<evidence type="ECO:0000259" key="3">
    <source>
        <dbReference type="PROSITE" id="PS51208"/>
    </source>
</evidence>
<evidence type="ECO:0000256" key="2">
    <source>
        <dbReference type="SAM" id="SignalP"/>
    </source>
</evidence>
<accession>A0A1E3GNI1</accession>
<dbReference type="SUPFAM" id="SSF103515">
    <property type="entry name" value="Autotransporter"/>
    <property type="match status" value="1"/>
</dbReference>
<keyword evidence="2" id="KW-0732">Signal</keyword>
<sequence>MSKFLLKKSAVLCIALVGTVLTFSDEAFAKSAGCTQWTFSGNSNGVSGSNLAFEVNETASVSLTENNGTADTYTFIYTDIANGNQTITRNGTINIGGTVNETITIPRNTTSGRLNLVINSGGMTAVTLSCDEASDPTPETPQSSKPTTSSAVVSSVSRSQTTVLLQNIGARLSAVSTPADYATSGWTSGQGNGTTGRGFGNNNDNATNANLFDDPAYYHRANSTTGYEGLRHIAMMASFDSSTGEGMHMLGLGPREQGNAGGASGIGGRSSFVSALPFTIWGHGSYTSFDNDYVSGANDNRYDGDVWGYNVGLDYRLAENMTAGLSLGYNDTDLNTLFNDGSYQEKGWVVSPYAIYTPVSGLVISAQAGFGIGKIDITRDNNEVSGKTESDIWYASVNMSYRVIPIKSLSAVSFTPSLGFIAARKTVDGYTESDNTVVSGTTANTRQIRPAIEAAYDFTPTQNLTISPFLETSLIYDFTDAINNDKTAFTIGGGVRLSDRLTGLNAALEGSYLAGQTDYTQYTIGGTVTYGFDLKGADGRSVGTLTPFFNSNLNEYGNQRLRTGFGFDNGWLISQLALSHMMSVANDNDDNSSSAIELSLSMPF</sequence>
<dbReference type="InterPro" id="IPR036709">
    <property type="entry name" value="Autotransporte_beta_dom_sf"/>
</dbReference>
<evidence type="ECO:0000313" key="4">
    <source>
        <dbReference type="EMBL" id="ODN65567.1"/>
    </source>
</evidence>
<dbReference type="InterPro" id="IPR006315">
    <property type="entry name" value="OM_autotransptr_brl_dom"/>
</dbReference>
<gene>
    <name evidence="4" type="ORF">A9E74_02656</name>
</gene>
<dbReference type="InterPro" id="IPR005546">
    <property type="entry name" value="Autotransporte_beta"/>
</dbReference>
<dbReference type="PROSITE" id="PS51208">
    <property type="entry name" value="AUTOTRANSPORTER"/>
    <property type="match status" value="1"/>
</dbReference>
<dbReference type="SMART" id="SM00869">
    <property type="entry name" value="Autotransporter"/>
    <property type="match status" value="1"/>
</dbReference>
<dbReference type="STRING" id="291169.A9E74_02656"/>
<name>A0A1E3GNI1_9GAMM</name>
<feature type="domain" description="Autotransporter" evidence="3">
    <location>
        <begin position="273"/>
        <end position="532"/>
    </location>
</feature>
<dbReference type="GO" id="GO:0019867">
    <property type="term" value="C:outer membrane"/>
    <property type="evidence" value="ECO:0007669"/>
    <property type="project" value="InterPro"/>
</dbReference>